<feature type="region of interest" description="Disordered" evidence="2">
    <location>
        <begin position="1"/>
        <end position="71"/>
    </location>
</feature>
<dbReference type="InterPro" id="IPR043128">
    <property type="entry name" value="Rev_trsase/Diguanyl_cyclase"/>
</dbReference>
<sequence length="645" mass="70915">MTPPRSVALRRARRAALSLETSSSDTSSGSSSDSASHTSESSFTASLQDYATPASSLSVGPSRKRSRSSATSIPSIVHTVGALSPARFDLLPPHKRYRGTSDMHSDESGDEGSPETHTESDIDSDIWTDIEVETTAAATTVATIVDGLDIEPVMAGVKMGFEPGLAVDQSESERRQRLMMRLMLRIMTITRSGMTPEAIEELISQWVAEALAAQEANHNVGLIVESQSQNGDNDDNENGGNGNRVALKESLVWLGDGALTWQNSYVQTIGIDEAYEMSWKDLMKLMIEVYCPRNEIQKLENELWNLCVKGTDGLPDNIQGNVTSSKPVRLQDSIKMANGLMDQKVRVYVARSAEQKRKFDNNPWGNRIHQPPFKRQNVAQAYTVGNSEKRGYAGSASYCNKCRLHYEGQCTVKCTNCKKVGHMARDCKTVVVAQAPRAPVANQRVVINDACGRAYILGGGDGNPDSNVITDVSYTIELADGQIVGSDTIIRGCTLNLLDHPFNIDLMPIGLRSFNVIIGMDWLSNHHAVIVCDEKVIHIPYVLGVAPVARAPYWLAPSEMQELSAQLQELADKGFIRPSSSPWGAPVLFVKKNDGSFRMCIDYRELNKLTVKNRYLLPRIDDLFDQLQGSSVYLKIDLGSGYHQL</sequence>
<dbReference type="PANTHER" id="PTHR15503:SF45">
    <property type="entry name" value="RNA-DIRECTED DNA POLYMERASE HOMOLOG"/>
    <property type="match status" value="1"/>
</dbReference>
<reference evidence="4" key="2">
    <citation type="submission" date="2022-01" db="EMBL/GenBank/DDBJ databases">
        <authorList>
            <person name="Yamashiro T."/>
            <person name="Shiraishi A."/>
            <person name="Satake H."/>
            <person name="Nakayama K."/>
        </authorList>
    </citation>
    <scope>NUCLEOTIDE SEQUENCE</scope>
</reference>
<feature type="domain" description="CCHC-type" evidence="3">
    <location>
        <begin position="413"/>
        <end position="428"/>
    </location>
</feature>
<dbReference type="CDD" id="cd01647">
    <property type="entry name" value="RT_LTR"/>
    <property type="match status" value="1"/>
</dbReference>
<dbReference type="Proteomes" id="UP001151760">
    <property type="component" value="Unassembled WGS sequence"/>
</dbReference>
<dbReference type="SMART" id="SM00343">
    <property type="entry name" value="ZnF_C2HC"/>
    <property type="match status" value="1"/>
</dbReference>
<dbReference type="InterPro" id="IPR001878">
    <property type="entry name" value="Znf_CCHC"/>
</dbReference>
<dbReference type="InterPro" id="IPR032567">
    <property type="entry name" value="RTL1-rel"/>
</dbReference>
<keyword evidence="4" id="KW-0548">Nucleotidyltransferase</keyword>
<dbReference type="InterPro" id="IPR000477">
    <property type="entry name" value="RT_dom"/>
</dbReference>
<reference evidence="4" key="1">
    <citation type="journal article" date="2022" name="Int. J. Mol. Sci.">
        <title>Draft Genome of Tanacetum Coccineum: Genomic Comparison of Closely Related Tanacetum-Family Plants.</title>
        <authorList>
            <person name="Yamashiro T."/>
            <person name="Shiraishi A."/>
            <person name="Nakayama K."/>
            <person name="Satake H."/>
        </authorList>
    </citation>
    <scope>NUCLEOTIDE SEQUENCE</scope>
</reference>
<dbReference type="CDD" id="cd00303">
    <property type="entry name" value="retropepsin_like"/>
    <property type="match status" value="1"/>
</dbReference>
<keyword evidence="1" id="KW-0862">Zinc</keyword>
<keyword evidence="5" id="KW-1185">Reference proteome</keyword>
<feature type="compositionally biased region" description="Polar residues" evidence="2">
    <location>
        <begin position="47"/>
        <end position="59"/>
    </location>
</feature>
<evidence type="ECO:0000259" key="3">
    <source>
        <dbReference type="PROSITE" id="PS50158"/>
    </source>
</evidence>
<keyword evidence="4" id="KW-0695">RNA-directed DNA polymerase</keyword>
<protein>
    <submittedName>
        <fullName evidence="4">Reverse transcriptase domain-containing protein</fullName>
    </submittedName>
</protein>
<dbReference type="Pfam" id="PF08284">
    <property type="entry name" value="RVP_2"/>
    <property type="match status" value="1"/>
</dbReference>
<dbReference type="Gene3D" id="2.40.70.10">
    <property type="entry name" value="Acid Proteases"/>
    <property type="match status" value="1"/>
</dbReference>
<keyword evidence="1" id="KW-0863">Zinc-finger</keyword>
<gene>
    <name evidence="4" type="ORF">Tco_0752164</name>
</gene>
<dbReference type="InterPro" id="IPR021109">
    <property type="entry name" value="Peptidase_aspartic_dom_sf"/>
</dbReference>
<dbReference type="Pfam" id="PF00078">
    <property type="entry name" value="RVT_1"/>
    <property type="match status" value="1"/>
</dbReference>
<dbReference type="Gene3D" id="3.10.10.10">
    <property type="entry name" value="HIV Type 1 Reverse Transcriptase, subunit A, domain 1"/>
    <property type="match status" value="1"/>
</dbReference>
<evidence type="ECO:0000313" key="5">
    <source>
        <dbReference type="Proteomes" id="UP001151760"/>
    </source>
</evidence>
<dbReference type="Gene3D" id="4.10.60.10">
    <property type="entry name" value="Zinc finger, CCHC-type"/>
    <property type="match status" value="1"/>
</dbReference>
<dbReference type="Gene3D" id="3.30.70.270">
    <property type="match status" value="1"/>
</dbReference>
<keyword evidence="1" id="KW-0479">Metal-binding</keyword>
<feature type="region of interest" description="Disordered" evidence="2">
    <location>
        <begin position="91"/>
        <end position="124"/>
    </location>
</feature>
<organism evidence="4 5">
    <name type="scientific">Tanacetum coccineum</name>
    <dbReference type="NCBI Taxonomy" id="301880"/>
    <lineage>
        <taxon>Eukaryota</taxon>
        <taxon>Viridiplantae</taxon>
        <taxon>Streptophyta</taxon>
        <taxon>Embryophyta</taxon>
        <taxon>Tracheophyta</taxon>
        <taxon>Spermatophyta</taxon>
        <taxon>Magnoliopsida</taxon>
        <taxon>eudicotyledons</taxon>
        <taxon>Gunneridae</taxon>
        <taxon>Pentapetalae</taxon>
        <taxon>asterids</taxon>
        <taxon>campanulids</taxon>
        <taxon>Asterales</taxon>
        <taxon>Asteraceae</taxon>
        <taxon>Asteroideae</taxon>
        <taxon>Anthemideae</taxon>
        <taxon>Anthemidinae</taxon>
        <taxon>Tanacetum</taxon>
    </lineage>
</organism>
<dbReference type="PROSITE" id="PS50158">
    <property type="entry name" value="ZF_CCHC"/>
    <property type="match status" value="1"/>
</dbReference>
<dbReference type="InterPro" id="IPR043502">
    <property type="entry name" value="DNA/RNA_pol_sf"/>
</dbReference>
<proteinExistence type="predicted"/>
<evidence type="ECO:0000313" key="4">
    <source>
        <dbReference type="EMBL" id="GJS85623.1"/>
    </source>
</evidence>
<evidence type="ECO:0000256" key="1">
    <source>
        <dbReference type="PROSITE-ProRule" id="PRU00047"/>
    </source>
</evidence>
<keyword evidence="4" id="KW-0808">Transferase</keyword>
<name>A0ABQ4Z9N5_9ASTR</name>
<dbReference type="EMBL" id="BQNB010011064">
    <property type="protein sequence ID" value="GJS85623.1"/>
    <property type="molecule type" value="Genomic_DNA"/>
</dbReference>
<evidence type="ECO:0000256" key="2">
    <source>
        <dbReference type="SAM" id="MobiDB-lite"/>
    </source>
</evidence>
<dbReference type="PANTHER" id="PTHR15503">
    <property type="entry name" value="LDOC1 RELATED"/>
    <property type="match status" value="1"/>
</dbReference>
<accession>A0ABQ4Z9N5</accession>
<dbReference type="SUPFAM" id="SSF56672">
    <property type="entry name" value="DNA/RNA polymerases"/>
    <property type="match status" value="1"/>
</dbReference>
<dbReference type="Pfam" id="PF00098">
    <property type="entry name" value="zf-CCHC"/>
    <property type="match status" value="1"/>
</dbReference>
<dbReference type="GO" id="GO:0003964">
    <property type="term" value="F:RNA-directed DNA polymerase activity"/>
    <property type="evidence" value="ECO:0007669"/>
    <property type="project" value="UniProtKB-KW"/>
</dbReference>
<feature type="compositionally biased region" description="Low complexity" evidence="2">
    <location>
        <begin position="15"/>
        <end position="46"/>
    </location>
</feature>
<comment type="caution">
    <text evidence="4">The sequence shown here is derived from an EMBL/GenBank/DDBJ whole genome shotgun (WGS) entry which is preliminary data.</text>
</comment>